<gene>
    <name evidence="3" type="ORF">CAG99_12220</name>
</gene>
<evidence type="ECO:0000313" key="3">
    <source>
        <dbReference type="EMBL" id="ARQ69530.1"/>
    </source>
</evidence>
<dbReference type="AlphaFoldDB" id="A0A1W7CYZ9"/>
<protein>
    <recommendedName>
        <fullName evidence="5">Vanadium-dependent haloperoxidase</fullName>
    </recommendedName>
</protein>
<dbReference type="InterPro" id="IPR052559">
    <property type="entry name" value="V-haloperoxidase"/>
</dbReference>
<dbReference type="Proteomes" id="UP000194218">
    <property type="component" value="Chromosome"/>
</dbReference>
<dbReference type="InterPro" id="IPR036938">
    <property type="entry name" value="PAP2/HPO_sf"/>
</dbReference>
<dbReference type="InterPro" id="IPR049283">
    <property type="entry name" value="DUF6851"/>
</dbReference>
<feature type="domain" description="Vanadium-dependent haloperoxidase NapH1-like second helical-bundle" evidence="2">
    <location>
        <begin position="331"/>
        <end position="496"/>
    </location>
</feature>
<organism evidence="3 4">
    <name type="scientific">Streptomyces marincola</name>
    <dbReference type="NCBI Taxonomy" id="2878388"/>
    <lineage>
        <taxon>Bacteria</taxon>
        <taxon>Bacillati</taxon>
        <taxon>Actinomycetota</taxon>
        <taxon>Actinomycetes</taxon>
        <taxon>Kitasatosporales</taxon>
        <taxon>Streptomycetaceae</taxon>
        <taxon>Streptomyces</taxon>
    </lineage>
</organism>
<keyword evidence="4" id="KW-1185">Reference proteome</keyword>
<proteinExistence type="predicted"/>
<sequence length="503" mass="54117">MLACALVATFAFGGHATAEPGGGDPEAARHADRFDFRRGNAALEVIVPDAQDRLRQTVSPHGMDAPLVLRYVAVLETAWFDAVAPYHPTAVGIYSDLGRRPARETRDNRHVNTALLYASYHALMSLLPQHEADWRAMLTDVGLDPDEDTTDLRTAAGIGIAAGSAVVEHRVRDGMNQLGDEGGVEYHRVPYADYTGYVPVNTAQELRDPGRWQPAVVSMGNGIFRTQNFVTPQFGRTDAFSYDDVERFRAAPPHDSDPENEEAYRAQADEVLALSAALTDEQKMTAEFFDDKLLFLGGGFSDETAAAPGRGRPGGAEELIAFVHTATTLHIAAFDAAVAMWDSKLAYDAPRPFTAIRHLYTGEEVTAWGGPGRGTVDDLPGEHWNSYLPVGDHPEYPSGSAGICAAAAAAGELVGGTDQAWISFTYPAGSSWIEPGVTPAEDLTLTWDTWQEFAESCGESRLWAGVHFQPSIDAGLAIGAEIGPLAHAFVAGHIEGSPSRTLR</sequence>
<evidence type="ECO:0000259" key="2">
    <source>
        <dbReference type="Pfam" id="PF22778"/>
    </source>
</evidence>
<evidence type="ECO:0000259" key="1">
    <source>
        <dbReference type="Pfam" id="PF21167"/>
    </source>
</evidence>
<evidence type="ECO:0008006" key="5">
    <source>
        <dbReference type="Google" id="ProtNLM"/>
    </source>
</evidence>
<accession>A0A1W7CYZ9</accession>
<dbReference type="PANTHER" id="PTHR34599:SF2">
    <property type="entry name" value="TRAF-TYPE DOMAIN-CONTAINING PROTEIN"/>
    <property type="match status" value="1"/>
</dbReference>
<dbReference type="SUPFAM" id="SSF48317">
    <property type="entry name" value="Acid phosphatase/Vanadium-dependent haloperoxidase"/>
    <property type="match status" value="1"/>
</dbReference>
<reference evidence="3 4" key="1">
    <citation type="submission" date="2017-05" db="EMBL/GenBank/DDBJ databases">
        <title>Complete genome sequence of Streptomyces sp. SCSIO 03032 revealed the diverse biosynthetic pathways for its bioactive secondary metabolites.</title>
        <authorList>
            <person name="Ma L."/>
            <person name="Zhu Y."/>
            <person name="Zhang W."/>
            <person name="Zhang G."/>
            <person name="Tian X."/>
            <person name="Zhang S."/>
            <person name="Zhang C."/>
        </authorList>
    </citation>
    <scope>NUCLEOTIDE SEQUENCE [LARGE SCALE GENOMIC DNA]</scope>
    <source>
        <strain evidence="3 4">SCSIO 03032</strain>
    </source>
</reference>
<dbReference type="InterPro" id="IPR055161">
    <property type="entry name" value="NapH1-like_2nd"/>
</dbReference>
<evidence type="ECO:0000313" key="4">
    <source>
        <dbReference type="Proteomes" id="UP000194218"/>
    </source>
</evidence>
<feature type="domain" description="DUF6851" evidence="1">
    <location>
        <begin position="75"/>
        <end position="214"/>
    </location>
</feature>
<name>A0A1W7CYZ9_9ACTN</name>
<dbReference type="Gene3D" id="1.10.606.20">
    <property type="match status" value="1"/>
</dbReference>
<dbReference type="KEGG" id="smao:CAG99_12220"/>
<dbReference type="EMBL" id="CP021121">
    <property type="protein sequence ID" value="ARQ69530.1"/>
    <property type="molecule type" value="Genomic_DNA"/>
</dbReference>
<dbReference type="Pfam" id="PF22778">
    <property type="entry name" value="VCPO_2nd"/>
    <property type="match status" value="1"/>
</dbReference>
<dbReference type="PANTHER" id="PTHR34599">
    <property type="entry name" value="PEROXIDASE-RELATED"/>
    <property type="match status" value="1"/>
</dbReference>
<dbReference type="Pfam" id="PF21167">
    <property type="entry name" value="DUF6851"/>
    <property type="match status" value="1"/>
</dbReference>